<organism evidence="2 3">
    <name type="scientific">Streptomyces spinosisporus</name>
    <dbReference type="NCBI Taxonomy" id="2927582"/>
    <lineage>
        <taxon>Bacteria</taxon>
        <taxon>Bacillati</taxon>
        <taxon>Actinomycetota</taxon>
        <taxon>Actinomycetes</taxon>
        <taxon>Kitasatosporales</taxon>
        <taxon>Streptomycetaceae</taxon>
        <taxon>Streptomyces</taxon>
    </lineage>
</organism>
<evidence type="ECO:0000313" key="3">
    <source>
        <dbReference type="Proteomes" id="UP001165270"/>
    </source>
</evidence>
<sequence>MTDSNHKPLDFTAMYASHDAFRRDLERLAAAVAEDRAASPAVRAGWENFQRQLHIHHTAEDSDLWPQVRERVAGRPRDLVLLDEMEAEHSRIDPLLRAVDVALADRAPELPDLVRALAATLDDHLKHEEDSALPLMQDVLTAADWARFTGRMREVQGVRGAALFVPWVVDGAPPADRAAFLGALPPPVRALNRLFWEPGYRRRGLWAQG</sequence>
<comment type="caution">
    <text evidence="2">The sequence shown here is derived from an EMBL/GenBank/DDBJ whole genome shotgun (WGS) entry which is preliminary data.</text>
</comment>
<keyword evidence="3" id="KW-1185">Reference proteome</keyword>
<name>A0ABS9XJH7_9ACTN</name>
<evidence type="ECO:0000259" key="1">
    <source>
        <dbReference type="Pfam" id="PF01814"/>
    </source>
</evidence>
<gene>
    <name evidence="2" type="ORF">MQN93_21125</name>
</gene>
<dbReference type="Pfam" id="PF01814">
    <property type="entry name" value="Hemerythrin"/>
    <property type="match status" value="1"/>
</dbReference>
<evidence type="ECO:0000313" key="2">
    <source>
        <dbReference type="EMBL" id="MCI3242229.1"/>
    </source>
</evidence>
<proteinExistence type="predicted"/>
<dbReference type="CDD" id="cd12108">
    <property type="entry name" value="Hr-like"/>
    <property type="match status" value="1"/>
</dbReference>
<dbReference type="EMBL" id="JALDAX010000007">
    <property type="protein sequence ID" value="MCI3242229.1"/>
    <property type="molecule type" value="Genomic_DNA"/>
</dbReference>
<reference evidence="2" key="1">
    <citation type="submission" date="2022-03" db="EMBL/GenBank/DDBJ databases">
        <title>Streptomyces 7R015 and 7R016 isolated from Barleria lupulina in Thailand.</title>
        <authorList>
            <person name="Kanchanasin P."/>
            <person name="Phongsopitanun W."/>
            <person name="Tanasupawat S."/>
        </authorList>
    </citation>
    <scope>NUCLEOTIDE SEQUENCE</scope>
    <source>
        <strain evidence="2">7R016</strain>
    </source>
</reference>
<feature type="domain" description="Hemerythrin-like" evidence="1">
    <location>
        <begin position="13"/>
        <end position="135"/>
    </location>
</feature>
<accession>A0ABS9XJH7</accession>
<dbReference type="RefSeq" id="WP_242710782.1">
    <property type="nucleotide sequence ID" value="NZ_JALDAX010000007.1"/>
</dbReference>
<protein>
    <submittedName>
        <fullName evidence="2">Hemerythrin domain-containing protein</fullName>
    </submittedName>
</protein>
<dbReference type="Proteomes" id="UP001165270">
    <property type="component" value="Unassembled WGS sequence"/>
</dbReference>
<dbReference type="InterPro" id="IPR012312">
    <property type="entry name" value="Hemerythrin-like"/>
</dbReference>
<dbReference type="Gene3D" id="1.20.120.520">
    <property type="entry name" value="nmb1532 protein domain like"/>
    <property type="match status" value="1"/>
</dbReference>